<dbReference type="InterPro" id="IPR000014">
    <property type="entry name" value="PAS"/>
</dbReference>
<dbReference type="GO" id="GO:0009584">
    <property type="term" value="P:detection of visible light"/>
    <property type="evidence" value="ECO:0007669"/>
    <property type="project" value="InterPro"/>
</dbReference>
<dbReference type="Proteomes" id="UP000285575">
    <property type="component" value="Unassembled WGS sequence"/>
</dbReference>
<evidence type="ECO:0000256" key="1">
    <source>
        <dbReference type="ARBA" id="ARBA00022543"/>
    </source>
</evidence>
<dbReference type="Pfam" id="PF08446">
    <property type="entry name" value="PAS_2"/>
    <property type="match status" value="1"/>
</dbReference>
<dbReference type="SUPFAM" id="SSF55785">
    <property type="entry name" value="PYP-like sensor domain (PAS domain)"/>
    <property type="match status" value="2"/>
</dbReference>
<sequence length="730" mass="78170">MHLQPPGSWASRSMNWRSCADNRASPPRRQRGSSVSRSTAYGHTDSLATVPPGLVGSIQPHGLLLVLREPQLRIVQASVSAAHWLNRPLPTLLLASLFDLGGDAAARLGAMLGGLRAGQPQALRCTLGAPGPGGAFEGCVHRVTTDTVVLELEPAETAAQAPGNDAPHAALLAQLSAAVQRFSAAPSVAALAVAAAQAVRRLLGHDRVFVTEFGPDGRGCVIAEDRALRLPPWLGQNRLLDEAWPDPSARSRQVYLHKRVRVLVDAKASPSELLPALPPGSDGGHDLTMGDLRSTSAAHAERLREHGVAASVVAALVREGQLWGLITCHHPEPRRAGQALRAALELLAEVFMTRVVALENYARAQVRAEVRRLEQRLLEATSVEGDWRAALFRNQAALLLPLEASAALLWHEGELLRCGDAPSGPALQRLAQWLQAQPDSPLPWQHPALDLRDEEAVPDRLAPAVPPARLGVLAVRLSRTQPDALVWLRPVQADTGHCLPWTRSDLSLAQAYGTALVDMILQVNAVRLLIAEHQLSQLRTAVAGSQEAAVVTDAAQRSFYPNAAFLALSGRRRDEVGSLEALAALFTQPAMAHRAIGQVRAEHRPWHGELELRRPDGRCVPVAVRAEPVQGSDTPLLGCIFTFEDVSQAHEANTLRHRLEAALTRTTRAAQPTEGHELVGAIIANASLAAMDIADGDNGLAAAPLLAEVEARTARATALLQQIRDIAPPP</sequence>
<evidence type="ECO:0000313" key="7">
    <source>
        <dbReference type="EMBL" id="RVU47274.1"/>
    </source>
</evidence>
<keyword evidence="1" id="KW-0600">Photoreceptor protein</keyword>
<feature type="domain" description="Phytochrome chromophore attachment site" evidence="6">
    <location>
        <begin position="187"/>
        <end position="349"/>
    </location>
</feature>
<dbReference type="Pfam" id="PF00360">
    <property type="entry name" value="PHY"/>
    <property type="match status" value="1"/>
</dbReference>
<evidence type="ECO:0000256" key="3">
    <source>
        <dbReference type="ARBA" id="ARBA00022991"/>
    </source>
</evidence>
<evidence type="ECO:0000256" key="5">
    <source>
        <dbReference type="SAM" id="MobiDB-lite"/>
    </source>
</evidence>
<dbReference type="GO" id="GO:0006355">
    <property type="term" value="P:regulation of DNA-templated transcription"/>
    <property type="evidence" value="ECO:0007669"/>
    <property type="project" value="InterPro"/>
</dbReference>
<dbReference type="PROSITE" id="PS50046">
    <property type="entry name" value="PHYTOCHROME_2"/>
    <property type="match status" value="1"/>
</dbReference>
<dbReference type="Gene3D" id="3.30.450.20">
    <property type="entry name" value="PAS domain"/>
    <property type="match status" value="2"/>
</dbReference>
<evidence type="ECO:0000256" key="2">
    <source>
        <dbReference type="ARBA" id="ARBA00022606"/>
    </source>
</evidence>
<dbReference type="OrthoDB" id="9808408at2"/>
<keyword evidence="3" id="KW-0157">Chromophore</keyword>
<dbReference type="GO" id="GO:0009881">
    <property type="term" value="F:photoreceptor activity"/>
    <property type="evidence" value="ECO:0007669"/>
    <property type="project" value="UniProtKB-KW"/>
</dbReference>
<gene>
    <name evidence="7" type="ORF">EOE66_05845</name>
</gene>
<accession>A0A437RKF7</accession>
<feature type="region of interest" description="Disordered" evidence="5">
    <location>
        <begin position="1"/>
        <end position="46"/>
    </location>
</feature>
<dbReference type="Pfam" id="PF01590">
    <property type="entry name" value="GAF"/>
    <property type="match status" value="1"/>
</dbReference>
<dbReference type="AlphaFoldDB" id="A0A437RKF7"/>
<dbReference type="InterPro" id="IPR013515">
    <property type="entry name" value="Phytochrome_cen-reg"/>
</dbReference>
<keyword evidence="8" id="KW-1185">Reference proteome</keyword>
<dbReference type="Gene3D" id="3.30.450.270">
    <property type="match status" value="1"/>
</dbReference>
<dbReference type="InterPro" id="IPR013654">
    <property type="entry name" value="PAS_2"/>
</dbReference>
<keyword evidence="2" id="KW-0716">Sensory transduction</keyword>
<dbReference type="Pfam" id="PF13426">
    <property type="entry name" value="PAS_9"/>
    <property type="match status" value="1"/>
</dbReference>
<reference evidence="7 8" key="1">
    <citation type="submission" date="2019-01" db="EMBL/GenBank/DDBJ databases">
        <authorList>
            <person name="Chen W.-M."/>
        </authorList>
    </citation>
    <scope>NUCLEOTIDE SEQUENCE [LARGE SCALE GENOMIC DNA]</scope>
    <source>
        <strain evidence="7 8">KYPY4</strain>
    </source>
</reference>
<keyword evidence="4" id="KW-0675">Receptor</keyword>
<dbReference type="Gene3D" id="3.30.450.40">
    <property type="match status" value="1"/>
</dbReference>
<name>A0A437RKF7_9BURK</name>
<proteinExistence type="predicted"/>
<dbReference type="InterPro" id="IPR043150">
    <property type="entry name" value="Phytochrome_PHY_sf"/>
</dbReference>
<protein>
    <submittedName>
        <fullName evidence="7">GAF domain-containing protein</fullName>
    </submittedName>
</protein>
<evidence type="ECO:0000256" key="4">
    <source>
        <dbReference type="ARBA" id="ARBA00023170"/>
    </source>
</evidence>
<evidence type="ECO:0000313" key="8">
    <source>
        <dbReference type="Proteomes" id="UP000285575"/>
    </source>
</evidence>
<dbReference type="SUPFAM" id="SSF55781">
    <property type="entry name" value="GAF domain-like"/>
    <property type="match status" value="2"/>
</dbReference>
<evidence type="ECO:0000259" key="6">
    <source>
        <dbReference type="PROSITE" id="PS50046"/>
    </source>
</evidence>
<dbReference type="InterPro" id="IPR029016">
    <property type="entry name" value="GAF-like_dom_sf"/>
</dbReference>
<dbReference type="SMART" id="SM00065">
    <property type="entry name" value="GAF"/>
    <property type="match status" value="1"/>
</dbReference>
<organism evidence="7 8">
    <name type="scientific">Rubrivivax rivuli</name>
    <dbReference type="NCBI Taxonomy" id="1862385"/>
    <lineage>
        <taxon>Bacteria</taxon>
        <taxon>Pseudomonadati</taxon>
        <taxon>Pseudomonadota</taxon>
        <taxon>Betaproteobacteria</taxon>
        <taxon>Burkholderiales</taxon>
        <taxon>Sphaerotilaceae</taxon>
        <taxon>Rubrivivax</taxon>
    </lineage>
</organism>
<dbReference type="InterPro" id="IPR003018">
    <property type="entry name" value="GAF"/>
</dbReference>
<feature type="compositionally biased region" description="Polar residues" evidence="5">
    <location>
        <begin position="32"/>
        <end position="41"/>
    </location>
</feature>
<comment type="caution">
    <text evidence="7">The sequence shown here is derived from an EMBL/GenBank/DDBJ whole genome shotgun (WGS) entry which is preliminary data.</text>
</comment>
<dbReference type="InterPro" id="IPR016132">
    <property type="entry name" value="Phyto_chromo_attachment"/>
</dbReference>
<dbReference type="EMBL" id="SACR01000002">
    <property type="protein sequence ID" value="RVU47274.1"/>
    <property type="molecule type" value="Genomic_DNA"/>
</dbReference>
<dbReference type="NCBIfam" id="TIGR00229">
    <property type="entry name" value="sensory_box"/>
    <property type="match status" value="1"/>
</dbReference>
<dbReference type="InterPro" id="IPR035965">
    <property type="entry name" value="PAS-like_dom_sf"/>
</dbReference>